<feature type="transmembrane region" description="Helical" evidence="1">
    <location>
        <begin position="123"/>
        <end position="151"/>
    </location>
</feature>
<reference evidence="2 3" key="1">
    <citation type="journal article" date="2016" name="Mol. Biol. Evol.">
        <title>Comparative Genomics of Early-Diverging Mushroom-Forming Fungi Provides Insights into the Origins of Lignocellulose Decay Capabilities.</title>
        <authorList>
            <person name="Nagy L.G."/>
            <person name="Riley R."/>
            <person name="Tritt A."/>
            <person name="Adam C."/>
            <person name="Daum C."/>
            <person name="Floudas D."/>
            <person name="Sun H."/>
            <person name="Yadav J.S."/>
            <person name="Pangilinan J."/>
            <person name="Larsson K.H."/>
            <person name="Matsuura K."/>
            <person name="Barry K."/>
            <person name="Labutti K."/>
            <person name="Kuo R."/>
            <person name="Ohm R.A."/>
            <person name="Bhattacharya S.S."/>
            <person name="Shirouzu T."/>
            <person name="Yoshinaga Y."/>
            <person name="Martin F.M."/>
            <person name="Grigoriev I.V."/>
            <person name="Hibbett D.S."/>
        </authorList>
    </citation>
    <scope>NUCLEOTIDE SEQUENCE [LARGE SCALE GENOMIC DNA]</scope>
    <source>
        <strain evidence="2 3">HHB14362 ss-1</strain>
    </source>
</reference>
<evidence type="ECO:0000313" key="2">
    <source>
        <dbReference type="EMBL" id="KZT19857.1"/>
    </source>
</evidence>
<keyword evidence="1" id="KW-0472">Membrane</keyword>
<evidence type="ECO:0000256" key="1">
    <source>
        <dbReference type="SAM" id="Phobius"/>
    </source>
</evidence>
<dbReference type="OrthoDB" id="2873242at2759"/>
<feature type="transmembrane region" description="Helical" evidence="1">
    <location>
        <begin position="171"/>
        <end position="196"/>
    </location>
</feature>
<sequence>MTSWYSTQRGDFIAFWVMSLLLGVYAVIFAASLYFLLGERRSSRNHMYLVPTTATLFIMAAAQVVVQFLLLLLTKFSEDATLAQMMDTNNLLETVNLFFTVTNNLIADCLLTWRCYNICSRKIITVAAPSMILFIATVAGYTAFGLSIKFITLTRGISAQDMTAAEAILRLYKIFTGVFYGATAVGNFLLTILIAAKIRRTTKRIKESSSVIETSSYMRIIAILVESSVAHTACLLFAAIFTVHQYTDMTGRYIIVSAAAGISAGAGPTMIIFMLAIDKTIEHRTDVSTALVFNRPSLSTPVLDIRGTRPGSDSNSYNDKEYHYQYQMQSAAV</sequence>
<proteinExistence type="predicted"/>
<dbReference type="InParanoid" id="A0A165NMR0"/>
<evidence type="ECO:0000313" key="3">
    <source>
        <dbReference type="Proteomes" id="UP000076761"/>
    </source>
</evidence>
<dbReference type="STRING" id="1314782.A0A165NMR0"/>
<organism evidence="2 3">
    <name type="scientific">Neolentinus lepideus HHB14362 ss-1</name>
    <dbReference type="NCBI Taxonomy" id="1314782"/>
    <lineage>
        <taxon>Eukaryota</taxon>
        <taxon>Fungi</taxon>
        <taxon>Dikarya</taxon>
        <taxon>Basidiomycota</taxon>
        <taxon>Agaricomycotina</taxon>
        <taxon>Agaricomycetes</taxon>
        <taxon>Gloeophyllales</taxon>
        <taxon>Gloeophyllaceae</taxon>
        <taxon>Neolentinus</taxon>
    </lineage>
</organism>
<name>A0A165NMR0_9AGAM</name>
<evidence type="ECO:0008006" key="4">
    <source>
        <dbReference type="Google" id="ProtNLM"/>
    </source>
</evidence>
<feature type="transmembrane region" description="Helical" evidence="1">
    <location>
        <begin position="253"/>
        <end position="277"/>
    </location>
</feature>
<accession>A0A165NMR0</accession>
<dbReference type="EMBL" id="KV425631">
    <property type="protein sequence ID" value="KZT19857.1"/>
    <property type="molecule type" value="Genomic_DNA"/>
</dbReference>
<feature type="transmembrane region" description="Helical" evidence="1">
    <location>
        <begin position="94"/>
        <end position="111"/>
    </location>
</feature>
<feature type="transmembrane region" description="Helical" evidence="1">
    <location>
        <begin position="48"/>
        <end position="74"/>
    </location>
</feature>
<protein>
    <recommendedName>
        <fullName evidence="4">G-protein coupled receptors family 1 profile domain-containing protein</fullName>
    </recommendedName>
</protein>
<feature type="transmembrane region" description="Helical" evidence="1">
    <location>
        <begin position="12"/>
        <end position="36"/>
    </location>
</feature>
<keyword evidence="1" id="KW-1133">Transmembrane helix</keyword>
<dbReference type="Proteomes" id="UP000076761">
    <property type="component" value="Unassembled WGS sequence"/>
</dbReference>
<keyword evidence="3" id="KW-1185">Reference proteome</keyword>
<gene>
    <name evidence="2" type="ORF">NEOLEDRAFT_924336</name>
</gene>
<keyword evidence="1" id="KW-0812">Transmembrane</keyword>
<dbReference type="AlphaFoldDB" id="A0A165NMR0"/>
<feature type="transmembrane region" description="Helical" evidence="1">
    <location>
        <begin position="217"/>
        <end position="241"/>
    </location>
</feature>